<dbReference type="AlphaFoldDB" id="A0A9N9QMT5"/>
<sequence length="157" mass="18341">MVLQANNNNSKKKMEKKSSNDVDTTENINIIRKIIDDFENQAKTDKKLKKKLRNRIISTSDSTLSHKECRHPKRSQVSPKPSHSLRGSLMYRLNNCTTRYYDPWNENDNAFSDKTVGNNVYINFMENCDNENTEGNRFVQDAEYVCLQGGYRFQSLY</sequence>
<protein>
    <submittedName>
        <fullName evidence="2">Uncharacterized protein</fullName>
    </submittedName>
</protein>
<keyword evidence="3" id="KW-1185">Reference proteome</keyword>
<dbReference type="Proteomes" id="UP001152799">
    <property type="component" value="Chromosome 8"/>
</dbReference>
<name>A0A9N9QMT5_9CUCU</name>
<reference evidence="2" key="1">
    <citation type="submission" date="2022-01" db="EMBL/GenBank/DDBJ databases">
        <authorList>
            <person name="King R."/>
        </authorList>
    </citation>
    <scope>NUCLEOTIDE SEQUENCE</scope>
</reference>
<gene>
    <name evidence="2" type="ORF">CEUTPL_LOCUS12589</name>
</gene>
<evidence type="ECO:0000313" key="3">
    <source>
        <dbReference type="Proteomes" id="UP001152799"/>
    </source>
</evidence>
<organism evidence="2 3">
    <name type="scientific">Ceutorhynchus assimilis</name>
    <name type="common">cabbage seed weevil</name>
    <dbReference type="NCBI Taxonomy" id="467358"/>
    <lineage>
        <taxon>Eukaryota</taxon>
        <taxon>Metazoa</taxon>
        <taxon>Ecdysozoa</taxon>
        <taxon>Arthropoda</taxon>
        <taxon>Hexapoda</taxon>
        <taxon>Insecta</taxon>
        <taxon>Pterygota</taxon>
        <taxon>Neoptera</taxon>
        <taxon>Endopterygota</taxon>
        <taxon>Coleoptera</taxon>
        <taxon>Polyphaga</taxon>
        <taxon>Cucujiformia</taxon>
        <taxon>Curculionidae</taxon>
        <taxon>Ceutorhynchinae</taxon>
        <taxon>Ceutorhynchus</taxon>
    </lineage>
</organism>
<accession>A0A9N9QMT5</accession>
<evidence type="ECO:0000256" key="1">
    <source>
        <dbReference type="SAM" id="MobiDB-lite"/>
    </source>
</evidence>
<feature type="region of interest" description="Disordered" evidence="1">
    <location>
        <begin position="1"/>
        <end position="23"/>
    </location>
</feature>
<proteinExistence type="predicted"/>
<dbReference type="EMBL" id="OU892284">
    <property type="protein sequence ID" value="CAG9772168.1"/>
    <property type="molecule type" value="Genomic_DNA"/>
</dbReference>
<evidence type="ECO:0000313" key="2">
    <source>
        <dbReference type="EMBL" id="CAG9772168.1"/>
    </source>
</evidence>
<feature type="region of interest" description="Disordered" evidence="1">
    <location>
        <begin position="61"/>
        <end position="84"/>
    </location>
</feature>
<dbReference type="OrthoDB" id="6747456at2759"/>